<dbReference type="GO" id="GO:0042597">
    <property type="term" value="C:periplasmic space"/>
    <property type="evidence" value="ECO:0007669"/>
    <property type="project" value="UniProtKB-ARBA"/>
</dbReference>
<dbReference type="Gene3D" id="3.40.190.10">
    <property type="entry name" value="Periplasmic binding protein-like II"/>
    <property type="match status" value="1"/>
</dbReference>
<dbReference type="InterPro" id="IPR030678">
    <property type="entry name" value="Peptide/Ni-bd"/>
</dbReference>
<feature type="region of interest" description="Disordered" evidence="1">
    <location>
        <begin position="23"/>
        <end position="43"/>
    </location>
</feature>
<protein>
    <submittedName>
        <fullName evidence="4">Peptide/nickel transport system substrate-binding protein</fullName>
    </submittedName>
</protein>
<evidence type="ECO:0000256" key="2">
    <source>
        <dbReference type="SAM" id="SignalP"/>
    </source>
</evidence>
<organism evidence="4 5">
    <name type="scientific">Auraticoccus monumenti</name>
    <dbReference type="NCBI Taxonomy" id="675864"/>
    <lineage>
        <taxon>Bacteria</taxon>
        <taxon>Bacillati</taxon>
        <taxon>Actinomycetota</taxon>
        <taxon>Actinomycetes</taxon>
        <taxon>Propionibacteriales</taxon>
        <taxon>Propionibacteriaceae</taxon>
        <taxon>Auraticoccus</taxon>
    </lineage>
</organism>
<dbReference type="SUPFAM" id="SSF53850">
    <property type="entry name" value="Periplasmic binding protein-like II"/>
    <property type="match status" value="1"/>
</dbReference>
<feature type="domain" description="Solute-binding protein family 5" evidence="3">
    <location>
        <begin position="95"/>
        <end position="473"/>
    </location>
</feature>
<dbReference type="Gene3D" id="3.10.105.10">
    <property type="entry name" value="Dipeptide-binding Protein, Domain 3"/>
    <property type="match status" value="1"/>
</dbReference>
<feature type="signal peptide" evidence="2">
    <location>
        <begin position="1"/>
        <end position="19"/>
    </location>
</feature>
<dbReference type="CDD" id="cd08506">
    <property type="entry name" value="PBP2_clavulanate_OppA2"/>
    <property type="match status" value="1"/>
</dbReference>
<feature type="chain" id="PRO_5038500939" evidence="2">
    <location>
        <begin position="20"/>
        <end position="566"/>
    </location>
</feature>
<evidence type="ECO:0000259" key="3">
    <source>
        <dbReference type="Pfam" id="PF00496"/>
    </source>
</evidence>
<dbReference type="GO" id="GO:0043190">
    <property type="term" value="C:ATP-binding cassette (ABC) transporter complex"/>
    <property type="evidence" value="ECO:0007669"/>
    <property type="project" value="InterPro"/>
</dbReference>
<dbReference type="GO" id="GO:0015833">
    <property type="term" value="P:peptide transport"/>
    <property type="evidence" value="ECO:0007669"/>
    <property type="project" value="TreeGrafter"/>
</dbReference>
<evidence type="ECO:0000313" key="5">
    <source>
        <dbReference type="Proteomes" id="UP000198546"/>
    </source>
</evidence>
<dbReference type="PANTHER" id="PTHR30290:SF83">
    <property type="entry name" value="ABC TRANSPORTER SUBSTRATE-BINDING PROTEIN"/>
    <property type="match status" value="1"/>
</dbReference>
<dbReference type="InterPro" id="IPR039424">
    <property type="entry name" value="SBP_5"/>
</dbReference>
<gene>
    <name evidence="4" type="ORF">SAMN04489747_3253</name>
</gene>
<keyword evidence="2" id="KW-0732">Signal</keyword>
<name>A0A1G7CH19_9ACTN</name>
<proteinExistence type="predicted"/>
<dbReference type="Pfam" id="PF00496">
    <property type="entry name" value="SBP_bac_5"/>
    <property type="match status" value="1"/>
</dbReference>
<dbReference type="RefSeq" id="WP_090594966.1">
    <property type="nucleotide sequence ID" value="NZ_LT629688.1"/>
</dbReference>
<evidence type="ECO:0000256" key="1">
    <source>
        <dbReference type="SAM" id="MobiDB-lite"/>
    </source>
</evidence>
<dbReference type="EMBL" id="LT629688">
    <property type="protein sequence ID" value="SDE38020.1"/>
    <property type="molecule type" value="Genomic_DNA"/>
</dbReference>
<dbReference type="STRING" id="675864.SAMN04489747_3253"/>
<dbReference type="OrthoDB" id="9796817at2"/>
<sequence>MRRPLLAAAALAVAATLTACGGGGGGGTGPDPASGSASLTDEPAQGGTVQVLLNADYSYLDPARGFDGGVNNFYRLVYRTLTTSAPGNAEDNTAMVPDLATDLGTVSEDGLTWTFTLKDGVKFDDGTPITSQAVKHGISRAWDPELGIGSPYAKQTIDAPEDYQGPYRSGDLETIETPDDTTIVFHLKAPFPDFPAVVGQVNTTPFPEGTGEGDEFLTDIIASGPYDLSAYQPGQSLTLVRNESWDPATDEVRTARPDGWQFTIGLDVATIDERLLAGQGADANAIGGAVQPSTVARLQTPQVAERVFKPQGVCTTYMGLNTTKEHLDDVRVRQAINLAVDKTAVQNASGGNQLATVATTILPPSVAGHQDFDLYPRDLDAARALLAEAGVPDGFPLELDIRAQPKMQAQGEAVQQALGEIGIDVELNVIDTSTYYETIGTTSQQNDAAITGWCPDWASSASTFIPPLFYGDNIAEKGNSNLAQIDDDEIDAAIEETQQITDPEQANQAWGELDELVMSKAPVVPLVVEAGVTVVGENVTGLFASPGAATGGIDYVLVGLRDPEVG</sequence>
<dbReference type="PIRSF" id="PIRSF002741">
    <property type="entry name" value="MppA"/>
    <property type="match status" value="1"/>
</dbReference>
<dbReference type="PROSITE" id="PS51257">
    <property type="entry name" value="PROKAR_LIPOPROTEIN"/>
    <property type="match status" value="1"/>
</dbReference>
<reference evidence="4 5" key="1">
    <citation type="submission" date="2016-10" db="EMBL/GenBank/DDBJ databases">
        <authorList>
            <person name="de Groot N.N."/>
        </authorList>
    </citation>
    <scope>NUCLEOTIDE SEQUENCE [LARGE SCALE GENOMIC DNA]</scope>
    <source>
        <strain evidence="4 5">MON 2.2</strain>
    </source>
</reference>
<dbReference type="GO" id="GO:1904680">
    <property type="term" value="F:peptide transmembrane transporter activity"/>
    <property type="evidence" value="ECO:0007669"/>
    <property type="project" value="TreeGrafter"/>
</dbReference>
<dbReference type="PANTHER" id="PTHR30290">
    <property type="entry name" value="PERIPLASMIC BINDING COMPONENT OF ABC TRANSPORTER"/>
    <property type="match status" value="1"/>
</dbReference>
<evidence type="ECO:0000313" key="4">
    <source>
        <dbReference type="EMBL" id="SDE38020.1"/>
    </source>
</evidence>
<dbReference type="InterPro" id="IPR000914">
    <property type="entry name" value="SBP_5_dom"/>
</dbReference>
<dbReference type="AlphaFoldDB" id="A0A1G7CH19"/>
<accession>A0A1G7CH19</accession>
<dbReference type="Proteomes" id="UP000198546">
    <property type="component" value="Chromosome i"/>
</dbReference>
<keyword evidence="5" id="KW-1185">Reference proteome</keyword>